<keyword evidence="5 7" id="KW-0012">Acyltransferase</keyword>
<comment type="subcellular location">
    <subcellularLocation>
        <location evidence="7">Cytoplasm</location>
    </subcellularLocation>
</comment>
<evidence type="ECO:0000256" key="8">
    <source>
        <dbReference type="SAM" id="MobiDB-lite"/>
    </source>
</evidence>
<evidence type="ECO:0000313" key="11">
    <source>
        <dbReference type="Proteomes" id="UP000248014"/>
    </source>
</evidence>
<evidence type="ECO:0000313" key="10">
    <source>
        <dbReference type="EMBL" id="PXW77912.1"/>
    </source>
</evidence>
<evidence type="ECO:0000256" key="4">
    <source>
        <dbReference type="ARBA" id="ARBA00023004"/>
    </source>
</evidence>
<comment type="function">
    <text evidence="7">Required for the formation of a threonylcarbamoyl group on adenosine at position 37 (t(6)A37) in tRNAs that read codons beginning with adenine. Is involved in the transfer of the threonylcarbamoyl moiety of threonylcarbamoyl-AMP (TC-AMP) to the N6 group of A37, together with TsaE and TsaB. TsaD likely plays a direct catalytic role in this reaction.</text>
</comment>
<feature type="binding site" evidence="7">
    <location>
        <position position="116"/>
    </location>
    <ligand>
        <name>Fe cation</name>
        <dbReference type="ChEBI" id="CHEBI:24875"/>
    </ligand>
</feature>
<name>A0A2V3V7V5_9SPHN</name>
<dbReference type="InterPro" id="IPR017861">
    <property type="entry name" value="KAE1/TsaD"/>
</dbReference>
<dbReference type="SUPFAM" id="SSF53067">
    <property type="entry name" value="Actin-like ATPase domain"/>
    <property type="match status" value="2"/>
</dbReference>
<feature type="binding site" evidence="7">
    <location>
        <position position="185"/>
    </location>
    <ligand>
        <name>substrate</name>
    </ligand>
</feature>
<evidence type="ECO:0000256" key="5">
    <source>
        <dbReference type="ARBA" id="ARBA00023315"/>
    </source>
</evidence>
<evidence type="ECO:0000256" key="6">
    <source>
        <dbReference type="ARBA" id="ARBA00048117"/>
    </source>
</evidence>
<evidence type="ECO:0000256" key="2">
    <source>
        <dbReference type="ARBA" id="ARBA00022694"/>
    </source>
</evidence>
<accession>A0A2V3V7V5</accession>
<feature type="binding site" evidence="7">
    <location>
        <position position="112"/>
    </location>
    <ligand>
        <name>Fe cation</name>
        <dbReference type="ChEBI" id="CHEBI:24875"/>
    </ligand>
</feature>
<evidence type="ECO:0000256" key="7">
    <source>
        <dbReference type="HAMAP-Rule" id="MF_01445"/>
    </source>
</evidence>
<evidence type="ECO:0000256" key="1">
    <source>
        <dbReference type="ARBA" id="ARBA00022679"/>
    </source>
</evidence>
<dbReference type="InterPro" id="IPR022450">
    <property type="entry name" value="TsaD"/>
</dbReference>
<dbReference type="Gene3D" id="3.30.420.40">
    <property type="match status" value="4"/>
</dbReference>
<feature type="binding site" evidence="7">
    <location>
        <begin position="135"/>
        <end position="139"/>
    </location>
    <ligand>
        <name>substrate</name>
    </ligand>
</feature>
<dbReference type="Proteomes" id="UP000248014">
    <property type="component" value="Unassembled WGS sequence"/>
</dbReference>
<comment type="cofactor">
    <cofactor evidence="7">
        <name>Fe(2+)</name>
        <dbReference type="ChEBI" id="CHEBI:29033"/>
    </cofactor>
    <text evidence="7">Binds 1 Fe(2+) ion per subunit.</text>
</comment>
<dbReference type="EMBL" id="QJJM01000003">
    <property type="protein sequence ID" value="PXW77912.1"/>
    <property type="molecule type" value="Genomic_DNA"/>
</dbReference>
<evidence type="ECO:0000259" key="9">
    <source>
        <dbReference type="Pfam" id="PF00814"/>
    </source>
</evidence>
<feature type="domain" description="Gcp-like" evidence="9">
    <location>
        <begin position="24"/>
        <end position="257"/>
    </location>
</feature>
<keyword evidence="1 7" id="KW-0808">Transferase</keyword>
<dbReference type="GO" id="GO:0061711">
    <property type="term" value="F:tRNA N(6)-L-threonylcarbamoyladenine synthase activity"/>
    <property type="evidence" value="ECO:0007669"/>
    <property type="project" value="UniProtKB-EC"/>
</dbReference>
<reference evidence="10 11" key="1">
    <citation type="submission" date="2018-05" db="EMBL/GenBank/DDBJ databases">
        <title>Genomic Encyclopedia of Type Strains, Phase IV (KMG-IV): sequencing the most valuable type-strain genomes for metagenomic binning, comparative biology and taxonomic classification.</title>
        <authorList>
            <person name="Goeker M."/>
        </authorList>
    </citation>
    <scope>NUCLEOTIDE SEQUENCE [LARGE SCALE GENOMIC DNA]</scope>
    <source>
        <strain evidence="10 11">DSM 3183</strain>
    </source>
</reference>
<dbReference type="InterPro" id="IPR043129">
    <property type="entry name" value="ATPase_NBD"/>
</dbReference>
<dbReference type="GO" id="GO:0005506">
    <property type="term" value="F:iron ion binding"/>
    <property type="evidence" value="ECO:0007669"/>
    <property type="project" value="UniProtKB-UniRule"/>
</dbReference>
<feature type="region of interest" description="Disordered" evidence="8">
    <location>
        <begin position="377"/>
        <end position="396"/>
    </location>
</feature>
<evidence type="ECO:0000256" key="3">
    <source>
        <dbReference type="ARBA" id="ARBA00022723"/>
    </source>
</evidence>
<dbReference type="GO" id="GO:0005737">
    <property type="term" value="C:cytoplasm"/>
    <property type="evidence" value="ECO:0007669"/>
    <property type="project" value="UniProtKB-SubCell"/>
</dbReference>
<dbReference type="GO" id="GO:0002949">
    <property type="term" value="P:tRNA threonylcarbamoyladenosine modification"/>
    <property type="evidence" value="ECO:0007669"/>
    <property type="project" value="UniProtKB-UniRule"/>
</dbReference>
<comment type="catalytic activity">
    <reaction evidence="6 7">
        <text>L-threonylcarbamoyladenylate + adenosine(37) in tRNA = N(6)-L-threonylcarbamoyladenosine(37) in tRNA + AMP + H(+)</text>
        <dbReference type="Rhea" id="RHEA:37059"/>
        <dbReference type="Rhea" id="RHEA-COMP:10162"/>
        <dbReference type="Rhea" id="RHEA-COMP:10163"/>
        <dbReference type="ChEBI" id="CHEBI:15378"/>
        <dbReference type="ChEBI" id="CHEBI:73682"/>
        <dbReference type="ChEBI" id="CHEBI:74411"/>
        <dbReference type="ChEBI" id="CHEBI:74418"/>
        <dbReference type="ChEBI" id="CHEBI:456215"/>
        <dbReference type="EC" id="2.3.1.234"/>
    </reaction>
</comment>
<organism evidence="10 11">
    <name type="scientific">Blastomonas natatoria</name>
    <dbReference type="NCBI Taxonomy" id="34015"/>
    <lineage>
        <taxon>Bacteria</taxon>
        <taxon>Pseudomonadati</taxon>
        <taxon>Pseudomonadota</taxon>
        <taxon>Alphaproteobacteria</taxon>
        <taxon>Sphingomonadales</taxon>
        <taxon>Sphingomonadaceae</taxon>
        <taxon>Blastomonas</taxon>
    </lineage>
</organism>
<dbReference type="PRINTS" id="PR00789">
    <property type="entry name" value="OSIALOPTASE"/>
</dbReference>
<proteinExistence type="inferred from homology"/>
<dbReference type="NCBIfam" id="TIGR00329">
    <property type="entry name" value="gcp_kae1"/>
    <property type="match status" value="1"/>
</dbReference>
<feature type="binding site" evidence="7">
    <location>
        <position position="181"/>
    </location>
    <ligand>
        <name>substrate</name>
    </ligand>
</feature>
<feature type="binding site" evidence="7">
    <location>
        <position position="351"/>
    </location>
    <ligand>
        <name>Fe cation</name>
        <dbReference type="ChEBI" id="CHEBI:24875"/>
    </ligand>
</feature>
<protein>
    <recommendedName>
        <fullName evidence="7">tRNA N6-adenosine threonylcarbamoyltransferase</fullName>
        <ecNumber evidence="7">2.3.1.234</ecNumber>
    </recommendedName>
    <alternativeName>
        <fullName evidence="7">N6-L-threonylcarbamoyladenine synthase</fullName>
        <shortName evidence="7">t(6)A synthase</shortName>
    </alternativeName>
    <alternativeName>
        <fullName evidence="7">t(6)A37 threonylcarbamoyladenosine biosynthesis protein TsaD</fullName>
    </alternativeName>
    <alternativeName>
        <fullName evidence="7">tRNA threonylcarbamoyladenosine biosynthesis protein TsaD</fullName>
    </alternativeName>
</protein>
<gene>
    <name evidence="7" type="primary">tsaD</name>
    <name evidence="10" type="ORF">C7451_10317</name>
</gene>
<dbReference type="HAMAP" id="MF_01445">
    <property type="entry name" value="TsaD"/>
    <property type="match status" value="1"/>
</dbReference>
<dbReference type="FunFam" id="3.30.420.40:FF:000012">
    <property type="entry name" value="tRNA N6-adenosine threonylcarbamoyltransferase"/>
    <property type="match status" value="1"/>
</dbReference>
<keyword evidence="3 7" id="KW-0479">Metal-binding</keyword>
<dbReference type="Pfam" id="PF00814">
    <property type="entry name" value="TsaD"/>
    <property type="match status" value="2"/>
</dbReference>
<keyword evidence="2 7" id="KW-0819">tRNA processing</keyword>
<keyword evidence="11" id="KW-1185">Reference proteome</keyword>
<feature type="binding site" evidence="7">
    <location>
        <position position="168"/>
    </location>
    <ligand>
        <name>substrate</name>
    </ligand>
</feature>
<dbReference type="AlphaFoldDB" id="A0A2V3V7V5"/>
<sequence>MAIILGIESSCDESAAALIGSDRTILAHRLAGQEDAHRPYGGVVPEIAARAHVQTLTPLIEAALNDAGMSLGDVDAIAATAGPGLIGGVMVGLVTAKALAMAAGKPLIAVNHLEGHALSPRLADAALEFPYMLLLVSGGHCQILRVDGVGQYRRLATTIDDAAGEAFDKTAKILGLGYPGGPRVEALAKTGDPKAVPLPRPLLGSAEPHFSFAGLKSAVLRAAQSGMHRPEDIAAAFQQAVVDCLVDRLEKALSQSSSSPSPFVPSPSTPPVGVAQDKLQPLAEVEGRDRNGCDGSLDTLGTNGGGVPSKPKTLVVAGGVAANGAIRSALEALAARHDMGFVAPPLWLCTDNAAMIGWAGAERFALGLTDPLDMPARPRWPLDPEAEAARGAGVKA</sequence>
<comment type="caution">
    <text evidence="10">The sequence shown here is derived from an EMBL/GenBank/DDBJ whole genome shotgun (WGS) entry which is preliminary data.</text>
</comment>
<keyword evidence="4 7" id="KW-0408">Iron</keyword>
<dbReference type="NCBIfam" id="TIGR03723">
    <property type="entry name" value="T6A_TsaD_YgjD"/>
    <property type="match status" value="1"/>
</dbReference>
<dbReference type="InterPro" id="IPR000905">
    <property type="entry name" value="Gcp-like_dom"/>
</dbReference>
<feature type="binding site" evidence="7">
    <location>
        <position position="323"/>
    </location>
    <ligand>
        <name>substrate</name>
    </ligand>
</feature>
<comment type="similarity">
    <text evidence="7">Belongs to the KAE1 / TsaD family.</text>
</comment>
<dbReference type="PANTHER" id="PTHR11735:SF6">
    <property type="entry name" value="TRNA N6-ADENOSINE THREONYLCARBAMOYLTRANSFERASE, MITOCHONDRIAL"/>
    <property type="match status" value="1"/>
</dbReference>
<feature type="domain" description="Gcp-like" evidence="9">
    <location>
        <begin position="310"/>
        <end position="358"/>
    </location>
</feature>
<dbReference type="EC" id="2.3.1.234" evidence="7"/>
<keyword evidence="7" id="KW-0963">Cytoplasm</keyword>
<dbReference type="RefSeq" id="WP_244181584.1">
    <property type="nucleotide sequence ID" value="NZ_QJJM01000003.1"/>
</dbReference>
<dbReference type="PANTHER" id="PTHR11735">
    <property type="entry name" value="TRNA N6-ADENOSINE THREONYLCARBAMOYLTRANSFERASE"/>
    <property type="match status" value="1"/>
</dbReference>
<dbReference type="CDD" id="cd24133">
    <property type="entry name" value="ASKHA_NBD_TsaD_bac"/>
    <property type="match status" value="1"/>
</dbReference>